<feature type="transmembrane region" description="Helical" evidence="18">
    <location>
        <begin position="23"/>
        <end position="45"/>
    </location>
</feature>
<feature type="region of interest" description="Disordered" evidence="17">
    <location>
        <begin position="54"/>
        <end position="85"/>
    </location>
</feature>
<comment type="subcellular location">
    <subcellularLocation>
        <location evidence="3">Cytoplasm</location>
        <location evidence="3">Cytoskeleton</location>
        <location evidence="3">Spindle pole</location>
    </subcellularLocation>
    <subcellularLocation>
        <location evidence="2">Mitochondrion outer membrane</location>
        <topology evidence="2">Single-pass membrane protein</topology>
    </subcellularLocation>
    <subcellularLocation>
        <location evidence="1">Nucleus</location>
    </subcellularLocation>
</comment>
<keyword evidence="5 18" id="KW-0812">Transmembrane</keyword>
<evidence type="ECO:0000256" key="12">
    <source>
        <dbReference type="ARBA" id="ARBA00023242"/>
    </source>
</evidence>
<evidence type="ECO:0000256" key="7">
    <source>
        <dbReference type="ARBA" id="ARBA00022989"/>
    </source>
</evidence>
<evidence type="ECO:0000256" key="11">
    <source>
        <dbReference type="ARBA" id="ARBA00023212"/>
    </source>
</evidence>
<evidence type="ECO:0000256" key="13">
    <source>
        <dbReference type="ARBA" id="ARBA00038360"/>
    </source>
</evidence>
<keyword evidence="10 18" id="KW-0472">Membrane</keyword>
<keyword evidence="11" id="KW-0206">Cytoskeleton</keyword>
<dbReference type="AlphaFoldDB" id="A0A8C5R621"/>
<feature type="compositionally biased region" description="Acidic residues" evidence="17">
    <location>
        <begin position="200"/>
        <end position="209"/>
    </location>
</feature>
<evidence type="ECO:0000256" key="8">
    <source>
        <dbReference type="ARBA" id="ARBA00023054"/>
    </source>
</evidence>
<evidence type="ECO:0000256" key="14">
    <source>
        <dbReference type="ARBA" id="ARBA00039962"/>
    </source>
</evidence>
<evidence type="ECO:0000256" key="4">
    <source>
        <dbReference type="ARBA" id="ARBA00022490"/>
    </source>
</evidence>
<keyword evidence="6" id="KW-1000">Mitochondrion outer membrane</keyword>
<evidence type="ECO:0000256" key="5">
    <source>
        <dbReference type="ARBA" id="ARBA00022692"/>
    </source>
</evidence>
<dbReference type="Ensembl" id="ENSLLET00000049302.1">
    <property type="protein sequence ID" value="ENSLLEP00000047444.1"/>
    <property type="gene ID" value="ENSLLEG00000029970.1"/>
</dbReference>
<name>A0A8C5R621_9ANUR</name>
<dbReference type="GO" id="GO:0005876">
    <property type="term" value="C:spindle microtubule"/>
    <property type="evidence" value="ECO:0007669"/>
    <property type="project" value="TreeGrafter"/>
</dbReference>
<reference evidence="19" key="1">
    <citation type="submission" date="2025-08" db="UniProtKB">
        <authorList>
            <consortium name="Ensembl"/>
        </authorList>
    </citation>
    <scope>IDENTIFICATION</scope>
</reference>
<dbReference type="InterPro" id="IPR049039">
    <property type="entry name" value="RMD1-3_a_helical_rpt"/>
</dbReference>
<keyword evidence="8" id="KW-0175">Coiled coil</keyword>
<dbReference type="GO" id="GO:0005634">
    <property type="term" value="C:nucleus"/>
    <property type="evidence" value="ECO:0007669"/>
    <property type="project" value="UniProtKB-SubCell"/>
</dbReference>
<protein>
    <recommendedName>
        <fullName evidence="14">Regulator of microtubule dynamics protein 3</fullName>
    </recommendedName>
    <alternativeName>
        <fullName evidence="15">Protein FAM82A2</fullName>
    </alternativeName>
    <alternativeName>
        <fullName evidence="16">Protein FAM82C</fullName>
    </alternativeName>
</protein>
<dbReference type="PANTHER" id="PTHR16056">
    <property type="entry name" value="REGULATOR OF MICROTUBULE DYNAMICS PROTEIN"/>
    <property type="match status" value="1"/>
</dbReference>
<evidence type="ECO:0000256" key="15">
    <source>
        <dbReference type="ARBA" id="ARBA00041608"/>
    </source>
</evidence>
<keyword evidence="9" id="KW-0496">Mitochondrion</keyword>
<dbReference type="PANTHER" id="PTHR16056:SF18">
    <property type="entry name" value="REGULATOR OF MICROTUBULE DYNAMICS PROTEIN 3"/>
    <property type="match status" value="1"/>
</dbReference>
<evidence type="ECO:0000256" key="1">
    <source>
        <dbReference type="ARBA" id="ARBA00004123"/>
    </source>
</evidence>
<evidence type="ECO:0000313" key="20">
    <source>
        <dbReference type="Proteomes" id="UP000694569"/>
    </source>
</evidence>
<dbReference type="GO" id="GO:0008017">
    <property type="term" value="F:microtubule binding"/>
    <property type="evidence" value="ECO:0007669"/>
    <property type="project" value="TreeGrafter"/>
</dbReference>
<accession>A0A8C5R621</accession>
<keyword evidence="7 18" id="KW-1133">Transmembrane helix</keyword>
<dbReference type="GO" id="GO:0005741">
    <property type="term" value="C:mitochondrial outer membrane"/>
    <property type="evidence" value="ECO:0007669"/>
    <property type="project" value="UniProtKB-SubCell"/>
</dbReference>
<dbReference type="SUPFAM" id="SSF48452">
    <property type="entry name" value="TPR-like"/>
    <property type="match status" value="1"/>
</dbReference>
<dbReference type="Gene3D" id="1.25.40.10">
    <property type="entry name" value="Tetratricopeptide repeat domain"/>
    <property type="match status" value="1"/>
</dbReference>
<dbReference type="Pfam" id="PF21033">
    <property type="entry name" value="RMD1-3"/>
    <property type="match status" value="1"/>
</dbReference>
<evidence type="ECO:0000256" key="16">
    <source>
        <dbReference type="ARBA" id="ARBA00041960"/>
    </source>
</evidence>
<dbReference type="OrthoDB" id="512473at2759"/>
<keyword evidence="12" id="KW-0539">Nucleus</keyword>
<dbReference type="GeneTree" id="ENSGT00950000182992"/>
<proteinExistence type="inferred from homology"/>
<gene>
    <name evidence="19" type="primary">RMDN3</name>
</gene>
<evidence type="ECO:0000256" key="17">
    <source>
        <dbReference type="SAM" id="MobiDB-lite"/>
    </source>
</evidence>
<dbReference type="GO" id="GO:0097431">
    <property type="term" value="C:mitotic spindle pole"/>
    <property type="evidence" value="ECO:0007669"/>
    <property type="project" value="TreeGrafter"/>
</dbReference>
<keyword evidence="20" id="KW-1185">Reference proteome</keyword>
<evidence type="ECO:0000256" key="2">
    <source>
        <dbReference type="ARBA" id="ARBA00004572"/>
    </source>
</evidence>
<sequence>MSRCYVFFFIFQKESWVMSKLLVSYRLGFGLILGVAAGAVIYLVYRRNTKKHKTQITKQNGYHLNKPSDHRNNPPASTVSKGESSHVALPHGEQIELMNRLDYVLSSIVDLKREVETLRSSLHALTEDIVGEVRSQLEENQKAVRRRRYPLHRERTDSTGSSSIYFTTSSGAERTDVESEGGYTTANAESDYDRESSKDSEEEAEDEVSCETVRTMRRDSVDLVMDDEVTMLTSDFVDEEMILLLQKADLLSGGDHEQKREGFQLLLSKKLLYGSHQDFLWRLARSYSDMCEITEDLQEKKTYALDGKEEAESSLQEGEQCADCHKWFAILCGQLSEHEGIQKRIQLGYLFKEHIEKSISLKADDPRCYYLLGRWCYEVSNLGWLERKTASAFYESPPSATIHEALQNFLKAEELTPGYSKALRVYIAKCYKGLGNDVTAVHWLKLAADLPSITKEDQDMTSTMEEMLAASEETQLVE</sequence>
<evidence type="ECO:0000256" key="18">
    <source>
        <dbReference type="SAM" id="Phobius"/>
    </source>
</evidence>
<dbReference type="Proteomes" id="UP000694569">
    <property type="component" value="Unplaced"/>
</dbReference>
<evidence type="ECO:0000256" key="9">
    <source>
        <dbReference type="ARBA" id="ARBA00023128"/>
    </source>
</evidence>
<comment type="similarity">
    <text evidence="13">Belongs to the RMDN family.</text>
</comment>
<reference evidence="19" key="2">
    <citation type="submission" date="2025-09" db="UniProtKB">
        <authorList>
            <consortium name="Ensembl"/>
        </authorList>
    </citation>
    <scope>IDENTIFICATION</scope>
</reference>
<feature type="region of interest" description="Disordered" evidence="17">
    <location>
        <begin position="138"/>
        <end position="212"/>
    </location>
</feature>
<evidence type="ECO:0000313" key="19">
    <source>
        <dbReference type="Ensembl" id="ENSLLEP00000047444.1"/>
    </source>
</evidence>
<feature type="compositionally biased region" description="Polar residues" evidence="17">
    <location>
        <begin position="158"/>
        <end position="172"/>
    </location>
</feature>
<organism evidence="19 20">
    <name type="scientific">Leptobrachium leishanense</name>
    <name type="common">Leishan spiny toad</name>
    <dbReference type="NCBI Taxonomy" id="445787"/>
    <lineage>
        <taxon>Eukaryota</taxon>
        <taxon>Metazoa</taxon>
        <taxon>Chordata</taxon>
        <taxon>Craniata</taxon>
        <taxon>Vertebrata</taxon>
        <taxon>Euteleostomi</taxon>
        <taxon>Amphibia</taxon>
        <taxon>Batrachia</taxon>
        <taxon>Anura</taxon>
        <taxon>Pelobatoidea</taxon>
        <taxon>Megophryidae</taxon>
        <taxon>Leptobrachium</taxon>
    </lineage>
</organism>
<evidence type="ECO:0000256" key="6">
    <source>
        <dbReference type="ARBA" id="ARBA00022787"/>
    </source>
</evidence>
<evidence type="ECO:0000256" key="3">
    <source>
        <dbReference type="ARBA" id="ARBA00004647"/>
    </source>
</evidence>
<dbReference type="InterPro" id="IPR011990">
    <property type="entry name" value="TPR-like_helical_dom_sf"/>
</dbReference>
<keyword evidence="4" id="KW-0963">Cytoplasm</keyword>
<evidence type="ECO:0000256" key="10">
    <source>
        <dbReference type="ARBA" id="ARBA00023136"/>
    </source>
</evidence>